<feature type="compositionally biased region" description="Polar residues" evidence="10">
    <location>
        <begin position="848"/>
        <end position="857"/>
    </location>
</feature>
<name>A0A178F1A2_TRIRU</name>
<dbReference type="GO" id="GO:0015254">
    <property type="term" value="F:glycerol channel activity"/>
    <property type="evidence" value="ECO:0007669"/>
    <property type="project" value="TreeGrafter"/>
</dbReference>
<feature type="compositionally biased region" description="Basic and acidic residues" evidence="10">
    <location>
        <begin position="615"/>
        <end position="625"/>
    </location>
</feature>
<dbReference type="VEuPathDB" id="FungiDB:TERG_01898"/>
<feature type="compositionally biased region" description="Low complexity" evidence="10">
    <location>
        <begin position="873"/>
        <end position="929"/>
    </location>
</feature>
<dbReference type="VEuPathDB" id="FungiDB:TERG_01900"/>
<feature type="compositionally biased region" description="Polar residues" evidence="10">
    <location>
        <begin position="940"/>
        <end position="963"/>
    </location>
</feature>
<dbReference type="InterPro" id="IPR023271">
    <property type="entry name" value="Aquaporin-like"/>
</dbReference>
<feature type="region of interest" description="Disordered" evidence="10">
    <location>
        <begin position="690"/>
        <end position="756"/>
    </location>
</feature>
<dbReference type="EMBL" id="LHPM01000013">
    <property type="protein sequence ID" value="OAL66009.1"/>
    <property type="molecule type" value="Genomic_DNA"/>
</dbReference>
<feature type="transmembrane region" description="Helical" evidence="11">
    <location>
        <begin position="94"/>
        <end position="116"/>
    </location>
</feature>
<evidence type="ECO:0000256" key="10">
    <source>
        <dbReference type="SAM" id="MobiDB-lite"/>
    </source>
</evidence>
<dbReference type="FunFam" id="1.20.1080.10:FF:000027">
    <property type="entry name" value="MIP aquaporin"/>
    <property type="match status" value="1"/>
</dbReference>
<feature type="compositionally biased region" description="Basic and acidic residues" evidence="10">
    <location>
        <begin position="837"/>
        <end position="847"/>
    </location>
</feature>
<evidence type="ECO:0000256" key="6">
    <source>
        <dbReference type="ARBA" id="ARBA00022989"/>
    </source>
</evidence>
<feature type="region of interest" description="Disordered" evidence="10">
    <location>
        <begin position="1104"/>
        <end position="1163"/>
    </location>
</feature>
<gene>
    <name evidence="12" type="ORF">A7C99_3112</name>
</gene>
<feature type="region of interest" description="Disordered" evidence="10">
    <location>
        <begin position="1177"/>
        <end position="1196"/>
    </location>
</feature>
<dbReference type="Gene3D" id="1.20.1080.10">
    <property type="entry name" value="Glycerol uptake facilitator protein"/>
    <property type="match status" value="1"/>
</dbReference>
<dbReference type="GO" id="GO:0015250">
    <property type="term" value="F:water channel activity"/>
    <property type="evidence" value="ECO:0007669"/>
    <property type="project" value="TreeGrafter"/>
</dbReference>
<feature type="compositionally biased region" description="Acidic residues" evidence="10">
    <location>
        <begin position="658"/>
        <end position="667"/>
    </location>
</feature>
<comment type="subcellular location">
    <subcellularLocation>
        <location evidence="1">Membrane</location>
        <topology evidence="1">Multi-pass membrane protein</topology>
    </subcellularLocation>
</comment>
<dbReference type="GO" id="GO:0005886">
    <property type="term" value="C:plasma membrane"/>
    <property type="evidence" value="ECO:0007669"/>
    <property type="project" value="TreeGrafter"/>
</dbReference>
<feature type="transmembrane region" description="Helical" evidence="11">
    <location>
        <begin position="261"/>
        <end position="283"/>
    </location>
</feature>
<dbReference type="InterPro" id="IPR050363">
    <property type="entry name" value="MIP/Aquaporin"/>
</dbReference>
<feature type="region of interest" description="Disordered" evidence="10">
    <location>
        <begin position="825"/>
        <end position="1026"/>
    </location>
</feature>
<feature type="compositionally biased region" description="Low complexity" evidence="10">
    <location>
        <begin position="984"/>
        <end position="997"/>
    </location>
</feature>
<sequence>MDIPAVSEGWTIKPVKTGISSSHTLHTENIGTISQGTTEKELSSPSLDGVHSNIHGFSEPLNAQFTPRVVIEHEPQPVKELLWTKIRTKLREPFAEFFGVFIMILFGDGVVAQVVLSDSKKGDYQSISWGWGLGVMLGVYCSGGISGGHLNPAVTFANCVFRKFPWRKFPIYTLAQFLGAFCAAGVVYANYKSAITTFEGGPDIRTVGLDTSTAGIFCTYPAPFLTKTGQFFSEFIASTILMFCIYAMADDKNLGAGNLMPLGLFFLIFGIGACFGWETGYAINLARDFGPRLMSYFLGYGREVCSTLVMLESTIDSNQGSAWPEVDENEQSRVHSNMCTSIEEVQPEKGIIGAGPRFVSLCMERRNNNGVHVFGFHTVINWLVGQKIEVEFVVTSTKHGYEPLVILQCNVLSNLKYNFNEISPKQNQNNNGSSPRNAQEYGVTYRDGSVECLIPVQPASTPFSIRLTSSGYIAPGLAMFVYMDGVYQCNRNRDDLIFKKGCKVQLMPGMPEVNKYHFDNLGEICVVVLRCESRDDQSSFEGSLTPESAMAFGPDLDDFQSVSSDECLLNPINTVKENDTSCGFMGGLFDGANDTRHWENNISCCESCDHDEPKTRRESRGHCHDNQSSINNRDSRRRHPNPARSQPQCRVHWKDQPELEQESDWDNGWESYDTESTASSDRVCRGYRYYRSSGPTNPIPRQEAGESDSPRSCMREHRSKPRQYLPYRATQDQSSRWKIRKGSGKLASEEPKEPQNLLSEEIHSGTRGCAPSIVLNVNSAQPAQEVKPVINHTCHQCAHPKCCVTDDTTDDGCYIVSNNKRVSRRCHHHKRSRNHCTHGEKSRESNSHDNTLSTNADTGAGNKDGDLNTSNENQDNNGSSWDNDNDQGNSNWNNDNNGTSAGWNNQDNQNNTTNDSWDQGQGDQQNNNDNTDDWDKGNTSFDSNAQGQQQDTSWDNGNKSNGQEWMARDVTTGNGDAPAAGWLNNNSSDNHGNNNDGQWAPMASPNNGYNNPQPGPSSPPTIPVQAQGPIWESPPPIQRVHTLITPFCQGPEASVVESEIGQPIERDVEAERKLLESLPREEILKQLFHAQGLLAAQTLGQPMVTPAQGQPQVSSPQQIQHQHSNSNNQQYAPAQHQSPPGSKNGRVHYSNHGSQSGPSHWNNAPAQEQVFTVPSKLTGYNNRASNPPKSPPQNNNLAAALTTGLQNVQQQQQQQQSWSKGSNDAPSWNAQATQDDSGGKW</sequence>
<feature type="transmembrane region" description="Helical" evidence="11">
    <location>
        <begin position="128"/>
        <end position="150"/>
    </location>
</feature>
<dbReference type="InterPro" id="IPR022357">
    <property type="entry name" value="MIP_CS"/>
</dbReference>
<feature type="compositionally biased region" description="Polar residues" evidence="10">
    <location>
        <begin position="1217"/>
        <end position="1241"/>
    </location>
</feature>
<proteinExistence type="inferred from homology"/>
<evidence type="ECO:0000256" key="1">
    <source>
        <dbReference type="ARBA" id="ARBA00004141"/>
    </source>
</evidence>
<feature type="compositionally biased region" description="Polar residues" evidence="10">
    <location>
        <begin position="1131"/>
        <end position="1141"/>
    </location>
</feature>
<dbReference type="PRINTS" id="PR00783">
    <property type="entry name" value="MINTRINSICP"/>
</dbReference>
<dbReference type="InterPro" id="IPR000425">
    <property type="entry name" value="MIP"/>
</dbReference>
<feature type="transmembrane region" description="Helical" evidence="11">
    <location>
        <begin position="171"/>
        <end position="191"/>
    </location>
</feature>
<evidence type="ECO:0000256" key="2">
    <source>
        <dbReference type="ARBA" id="ARBA00006175"/>
    </source>
</evidence>
<keyword evidence="7 11" id="KW-0472">Membrane</keyword>
<keyword evidence="3" id="KW-0813">Transport</keyword>
<evidence type="ECO:0008006" key="14">
    <source>
        <dbReference type="Google" id="ProtNLM"/>
    </source>
</evidence>
<evidence type="ECO:0000313" key="12">
    <source>
        <dbReference type="EMBL" id="OAL66009.1"/>
    </source>
</evidence>
<feature type="region of interest" description="Disordered" evidence="10">
    <location>
        <begin position="615"/>
        <end position="674"/>
    </location>
</feature>
<evidence type="ECO:0000313" key="13">
    <source>
        <dbReference type="Proteomes" id="UP000243015"/>
    </source>
</evidence>
<feature type="transmembrane region" description="Helical" evidence="11">
    <location>
        <begin position="231"/>
        <end position="249"/>
    </location>
</feature>
<keyword evidence="4 11" id="KW-0812">Transmembrane</keyword>
<dbReference type="AlphaFoldDB" id="A0A178F1A2"/>
<dbReference type="Proteomes" id="UP000243015">
    <property type="component" value="Unassembled WGS sequence"/>
</dbReference>
<keyword evidence="5" id="KW-0677">Repeat</keyword>
<feature type="compositionally biased region" description="Pro residues" evidence="10">
    <location>
        <begin position="1013"/>
        <end position="1022"/>
    </location>
</feature>
<evidence type="ECO:0000256" key="3">
    <source>
        <dbReference type="ARBA" id="ARBA00022448"/>
    </source>
</evidence>
<evidence type="ECO:0000256" key="9">
    <source>
        <dbReference type="ARBA" id="ARBA00049405"/>
    </source>
</evidence>
<comment type="caution">
    <text evidence="12">The sequence shown here is derived from an EMBL/GenBank/DDBJ whole genome shotgun (WGS) entry which is preliminary data.</text>
</comment>
<accession>A0A178F1A2</accession>
<comment type="catalytic activity">
    <reaction evidence="8">
        <text>H2O(in) = H2O(out)</text>
        <dbReference type="Rhea" id="RHEA:29667"/>
        <dbReference type="ChEBI" id="CHEBI:15377"/>
    </reaction>
</comment>
<reference evidence="12 13" key="1">
    <citation type="submission" date="2016-05" db="EMBL/GenBank/DDBJ databases">
        <title>Genome sequencing of Trichophyton rubrum CMCC(F)T1i isolated from hair.</title>
        <authorList>
            <person name="Zhan P."/>
            <person name="Tao Y."/>
            <person name="Liu W."/>
        </authorList>
    </citation>
    <scope>NUCLEOTIDE SEQUENCE [LARGE SCALE GENOMIC DNA]</scope>
    <source>
        <strain evidence="13">CMCC(F)T1i</strain>
    </source>
</reference>
<dbReference type="NCBIfam" id="TIGR00861">
    <property type="entry name" value="MIP"/>
    <property type="match status" value="1"/>
</dbReference>
<evidence type="ECO:0000256" key="7">
    <source>
        <dbReference type="ARBA" id="ARBA00023136"/>
    </source>
</evidence>
<feature type="region of interest" description="Disordered" evidence="10">
    <location>
        <begin position="1204"/>
        <end position="1241"/>
    </location>
</feature>
<evidence type="ECO:0000256" key="5">
    <source>
        <dbReference type="ARBA" id="ARBA00022737"/>
    </source>
</evidence>
<keyword evidence="6 11" id="KW-1133">Transmembrane helix</keyword>
<protein>
    <recommendedName>
        <fullName evidence="14">Aquaglyceroporin</fullName>
    </recommendedName>
</protein>
<comment type="catalytic activity">
    <reaction evidence="9">
        <text>glycerol(in) = glycerol(out)</text>
        <dbReference type="Rhea" id="RHEA:29675"/>
        <dbReference type="ChEBI" id="CHEBI:17754"/>
    </reaction>
</comment>
<dbReference type="PANTHER" id="PTHR43829">
    <property type="entry name" value="AQUAPORIN OR AQUAGLYCEROPORIN RELATED"/>
    <property type="match status" value="1"/>
</dbReference>
<dbReference type="Pfam" id="PF00230">
    <property type="entry name" value="MIP"/>
    <property type="match status" value="1"/>
</dbReference>
<feature type="compositionally biased region" description="Polar residues" evidence="10">
    <location>
        <begin position="1151"/>
        <end position="1163"/>
    </location>
</feature>
<dbReference type="CDD" id="cd00333">
    <property type="entry name" value="MIP"/>
    <property type="match status" value="1"/>
</dbReference>
<organism evidence="12 13">
    <name type="scientific">Trichophyton rubrum</name>
    <name type="common">Athlete's foot fungus</name>
    <name type="synonym">Epidermophyton rubrum</name>
    <dbReference type="NCBI Taxonomy" id="5551"/>
    <lineage>
        <taxon>Eukaryota</taxon>
        <taxon>Fungi</taxon>
        <taxon>Dikarya</taxon>
        <taxon>Ascomycota</taxon>
        <taxon>Pezizomycotina</taxon>
        <taxon>Eurotiomycetes</taxon>
        <taxon>Eurotiomycetidae</taxon>
        <taxon>Onygenales</taxon>
        <taxon>Arthrodermataceae</taxon>
        <taxon>Trichophyton</taxon>
    </lineage>
</organism>
<comment type="similarity">
    <text evidence="2">Belongs to the MIP/aquaporin (TC 1.A.8) family.</text>
</comment>
<evidence type="ECO:0000256" key="4">
    <source>
        <dbReference type="ARBA" id="ARBA00022692"/>
    </source>
</evidence>
<dbReference type="PANTHER" id="PTHR43829:SF9">
    <property type="entry name" value="AQUAPORIN-9"/>
    <property type="match status" value="1"/>
</dbReference>
<evidence type="ECO:0000256" key="8">
    <source>
        <dbReference type="ARBA" id="ARBA00034651"/>
    </source>
</evidence>
<dbReference type="PROSITE" id="PS00221">
    <property type="entry name" value="MIP"/>
    <property type="match status" value="1"/>
</dbReference>
<feature type="compositionally biased region" description="Basic residues" evidence="10">
    <location>
        <begin position="825"/>
        <end position="836"/>
    </location>
</feature>
<dbReference type="VEuPathDB" id="FungiDB:TERG_01899"/>
<feature type="compositionally biased region" description="Low complexity" evidence="10">
    <location>
        <begin position="1108"/>
        <end position="1130"/>
    </location>
</feature>
<dbReference type="SUPFAM" id="SSF81338">
    <property type="entry name" value="Aquaporin-like"/>
    <property type="match status" value="1"/>
</dbReference>
<evidence type="ECO:0000256" key="11">
    <source>
        <dbReference type="SAM" id="Phobius"/>
    </source>
</evidence>